<gene>
    <name evidence="10" type="ORF">FCL42_07285</name>
</gene>
<organism evidence="10 11">
    <name type="scientific">Ferrimonas aestuarii</name>
    <dbReference type="NCBI Taxonomy" id="2569539"/>
    <lineage>
        <taxon>Bacteria</taxon>
        <taxon>Pseudomonadati</taxon>
        <taxon>Pseudomonadota</taxon>
        <taxon>Gammaproteobacteria</taxon>
        <taxon>Alteromonadales</taxon>
        <taxon>Ferrimonadaceae</taxon>
        <taxon>Ferrimonas</taxon>
    </lineage>
</organism>
<evidence type="ECO:0000256" key="4">
    <source>
        <dbReference type="ARBA" id="ARBA00022692"/>
    </source>
</evidence>
<dbReference type="Pfam" id="PF07715">
    <property type="entry name" value="Plug"/>
    <property type="match status" value="1"/>
</dbReference>
<proteinExistence type="inferred from homology"/>
<dbReference type="GO" id="GO:0009279">
    <property type="term" value="C:cell outer membrane"/>
    <property type="evidence" value="ECO:0007669"/>
    <property type="project" value="UniProtKB-SubCell"/>
</dbReference>
<dbReference type="Proteomes" id="UP000305675">
    <property type="component" value="Unassembled WGS sequence"/>
</dbReference>
<protein>
    <submittedName>
        <fullName evidence="10">TonB-dependent receptor</fullName>
    </submittedName>
</protein>
<feature type="domain" description="TonB-dependent receptor plug" evidence="9">
    <location>
        <begin position="57"/>
        <end position="169"/>
    </location>
</feature>
<keyword evidence="4 7" id="KW-0812">Transmembrane</keyword>
<evidence type="ECO:0000256" key="1">
    <source>
        <dbReference type="ARBA" id="ARBA00004571"/>
    </source>
</evidence>
<feature type="signal peptide" evidence="8">
    <location>
        <begin position="1"/>
        <end position="34"/>
    </location>
</feature>
<feature type="chain" id="PRO_5020665920" evidence="8">
    <location>
        <begin position="35"/>
        <end position="821"/>
    </location>
</feature>
<keyword evidence="8" id="KW-0732">Signal</keyword>
<keyword evidence="11" id="KW-1185">Reference proteome</keyword>
<dbReference type="EMBL" id="SWCJ01000004">
    <property type="protein sequence ID" value="TKB56014.1"/>
    <property type="molecule type" value="Genomic_DNA"/>
</dbReference>
<accession>A0A4U1BPI3</accession>
<keyword evidence="5 7" id="KW-0472">Membrane</keyword>
<dbReference type="InterPro" id="IPR039426">
    <property type="entry name" value="TonB-dep_rcpt-like"/>
</dbReference>
<name>A0A4U1BPI3_9GAMM</name>
<dbReference type="Gene3D" id="2.170.130.10">
    <property type="entry name" value="TonB-dependent receptor, plug domain"/>
    <property type="match status" value="1"/>
</dbReference>
<dbReference type="SUPFAM" id="SSF56935">
    <property type="entry name" value="Porins"/>
    <property type="match status" value="1"/>
</dbReference>
<dbReference type="Gene3D" id="2.40.170.20">
    <property type="entry name" value="TonB-dependent receptor, beta-barrel domain"/>
    <property type="match status" value="1"/>
</dbReference>
<comment type="similarity">
    <text evidence="7">Belongs to the TonB-dependent receptor family.</text>
</comment>
<dbReference type="PROSITE" id="PS52016">
    <property type="entry name" value="TONB_DEPENDENT_REC_3"/>
    <property type="match status" value="1"/>
</dbReference>
<evidence type="ECO:0000256" key="8">
    <source>
        <dbReference type="SAM" id="SignalP"/>
    </source>
</evidence>
<dbReference type="InterPro" id="IPR036942">
    <property type="entry name" value="Beta-barrel_TonB_sf"/>
</dbReference>
<reference evidence="10 11" key="1">
    <citation type="submission" date="2019-04" db="EMBL/GenBank/DDBJ databases">
        <authorList>
            <person name="Hwang J.C."/>
        </authorList>
    </citation>
    <scope>NUCLEOTIDE SEQUENCE [LARGE SCALE GENOMIC DNA]</scope>
    <source>
        <strain evidence="10 11">IMCC35002</strain>
    </source>
</reference>
<evidence type="ECO:0000313" key="10">
    <source>
        <dbReference type="EMBL" id="TKB56014.1"/>
    </source>
</evidence>
<sequence length="821" mass="91577">MIMITIRCMMKPVRIPSLLAASIGLALYGPQLLAQDALPVLEETQTQTVEQADGLLIDRADIDAKPMANSTLSQLLKTQPGIAINDATGSVRAGDLAPEEISLANARPHQTNYMIGGVTTNNITTFKDSDSAGSLGGHTSGYFFDTDLLESVEVMDRNVDAEFGSFTGGVINAELRKPTDTFEAEYNYRMTDSSWNSDPKLDEDNGDLESPVWGDGRYQDKYQKRFHNLFVGGGVSENHKLGFGLSLQESDIPLIYNGERKDQTQTNTNMFINHLATLGAWELSNEFRYSEFTEERFLNDTFTNETDENSDYENSHSGFGFTVKLSRDFELGHWRNTVAFDQLKDERSADVDYYKTHFDYRTGFSMGSEGSYGNLDQTQDSTKLKSAFDFNDIFTGDVRHSITVGAEATLHSAEGNFHNDFHTFSQFSNADGTVELDNWVVTSAGSYKADANQYALFATDTIEWNKLTVDLGLRAEHMDLFDQTVLAPRVKGSWDFETDRTNRLSLGVSRYYSGSLLGWALTAEKRGMQANYQDCVASIDADNVSLNPNDYVCEGATQYQKINLNQAETPYSDEVALNYDLQLGNIVMNAGYLFRMQRDGLQSVYNSTLKQDELLNNMESDSHIYSIRFSNARNYHALGGQFGGFLNLGYVDSKGSGSVTSVYDNENDLNTGSQLEWVELDGELMKRSEMDAGSYNSDFTAALGLNAAWPQYGLTWNNLVNYEGGRKLTLFQRQESRDIEGVPTAVAVMSSAEMDSLITWDTKLTWTPSMAHDHFTIGLSVTNLLDEQVKISSSGIDGNSKFTDDYYNKGREVWLNVGFKL</sequence>
<dbReference type="InterPro" id="IPR037066">
    <property type="entry name" value="Plug_dom_sf"/>
</dbReference>
<comment type="subcellular location">
    <subcellularLocation>
        <location evidence="1 7">Cell outer membrane</location>
        <topology evidence="1 7">Multi-pass membrane protein</topology>
    </subcellularLocation>
</comment>
<keyword evidence="10" id="KW-0675">Receptor</keyword>
<dbReference type="AlphaFoldDB" id="A0A4U1BPI3"/>
<evidence type="ECO:0000256" key="7">
    <source>
        <dbReference type="PROSITE-ProRule" id="PRU01360"/>
    </source>
</evidence>
<evidence type="ECO:0000259" key="9">
    <source>
        <dbReference type="Pfam" id="PF07715"/>
    </source>
</evidence>
<evidence type="ECO:0000256" key="3">
    <source>
        <dbReference type="ARBA" id="ARBA00022452"/>
    </source>
</evidence>
<comment type="caution">
    <text evidence="10">The sequence shown here is derived from an EMBL/GenBank/DDBJ whole genome shotgun (WGS) entry which is preliminary data.</text>
</comment>
<dbReference type="InterPro" id="IPR012910">
    <property type="entry name" value="Plug_dom"/>
</dbReference>
<evidence type="ECO:0000313" key="11">
    <source>
        <dbReference type="Proteomes" id="UP000305675"/>
    </source>
</evidence>
<evidence type="ECO:0000256" key="2">
    <source>
        <dbReference type="ARBA" id="ARBA00022448"/>
    </source>
</evidence>
<keyword evidence="6 7" id="KW-0998">Cell outer membrane</keyword>
<keyword evidence="2 7" id="KW-0813">Transport</keyword>
<evidence type="ECO:0000256" key="6">
    <source>
        <dbReference type="ARBA" id="ARBA00023237"/>
    </source>
</evidence>
<evidence type="ECO:0000256" key="5">
    <source>
        <dbReference type="ARBA" id="ARBA00023136"/>
    </source>
</evidence>
<dbReference type="OrthoDB" id="9766643at2"/>
<keyword evidence="3 7" id="KW-1134">Transmembrane beta strand</keyword>